<gene>
    <name evidence="3" type="ORF">A9299_01375</name>
</gene>
<feature type="region of interest" description="Disordered" evidence="1">
    <location>
        <begin position="864"/>
        <end position="901"/>
    </location>
</feature>
<keyword evidence="2" id="KW-1133">Transmembrane helix</keyword>
<reference evidence="3" key="1">
    <citation type="submission" date="2016-06" db="EMBL/GenBank/DDBJ databases">
        <title>Draft genome of Moraxella osloensis CCUG 67237.</title>
        <authorList>
            <person name="Salva-Serra F."/>
            <person name="Engstrom-Jakobsson H."/>
            <person name="Thorell K."/>
            <person name="Gonzales-Siles L."/>
            <person name="Karlsson R."/>
            <person name="Boulund F."/>
            <person name="Engstrand L."/>
            <person name="Kristiansson E."/>
            <person name="Moore E."/>
        </authorList>
    </citation>
    <scope>NUCLEOTIDE SEQUENCE [LARGE SCALE GENOMIC DNA]</scope>
    <source>
        <strain evidence="3">CCUG 67237</strain>
    </source>
</reference>
<evidence type="ECO:0000256" key="2">
    <source>
        <dbReference type="SAM" id="Phobius"/>
    </source>
</evidence>
<dbReference type="EMBL" id="LZMT01000034">
    <property type="protein sequence ID" value="OBX61930.1"/>
    <property type="molecule type" value="Genomic_DNA"/>
</dbReference>
<keyword evidence="2" id="KW-0812">Transmembrane</keyword>
<protein>
    <submittedName>
        <fullName evidence="3">Uncharacterized protein</fullName>
    </submittedName>
</protein>
<comment type="caution">
    <text evidence="3">The sequence shown here is derived from an EMBL/GenBank/DDBJ whole genome shotgun (WGS) entry which is preliminary data.</text>
</comment>
<name>A0AA91FMB9_FAUOS</name>
<keyword evidence="2" id="KW-0472">Membrane</keyword>
<evidence type="ECO:0000256" key="1">
    <source>
        <dbReference type="SAM" id="MobiDB-lite"/>
    </source>
</evidence>
<proteinExistence type="predicted"/>
<feature type="transmembrane region" description="Helical" evidence="2">
    <location>
        <begin position="929"/>
        <end position="947"/>
    </location>
</feature>
<organism evidence="3">
    <name type="scientific">Faucicola osloensis</name>
    <name type="common">Moraxella osloensis</name>
    <dbReference type="NCBI Taxonomy" id="34062"/>
    <lineage>
        <taxon>Bacteria</taxon>
        <taxon>Pseudomonadati</taxon>
        <taxon>Pseudomonadota</taxon>
        <taxon>Gammaproteobacteria</taxon>
        <taxon>Moraxellales</taxon>
        <taxon>Moraxellaceae</taxon>
        <taxon>Faucicola</taxon>
    </lineage>
</organism>
<sequence>MQKIDFDYSANSLQQLSRFFAAMAKRHIQLPQLLANQSGQALIVALAAYIADYLAKTTGQAIAWYDYDRMLAQLARQNKHLTQSQLPADFYSSLTAHIGHKLYCQPLKLLPDLLQGKEVLPQFIAQMTQTVYQQSQVNLLQSPEVVCQGYLAKVKTGKLQDAAIAFSTYLAAVNFDHSRDSLVQIDEALSAIQQAFGFTQADYLEFLQDASHQAFCYLLGFYIGVTSSRLANAPVRWVSFAQMYDSLGEAFAECLEHSFVLLFEDCYRTPMLVVTNRLFGLASNFPTTAAEFADIVQRQNAGHLAVYPYQDAVSATADLPAPWTSAMQAAGAVVASVLSRLSQGQPISPCVYQAHSSDNTGGDLTAFNPSNIKLLYPHDTDLDTVTATDTDTDTNIDTVIDSLYQTLHQNPQLAPIIVGCFDSYTNLPMGRTEGIVIEIWVYENPRLQLQLVLPYQSANDWHSLKIYPLVSHQNSAQTAITSEQIAALTTDFYQALLSAPSTQHTAVKTLWQDAYVNQLDSWVLPPKDQRIQQQNTQLVTHFDFALLPILDNQPNVNMAAFDYTSIDWRGFDLAKHILQASHHEKSYLQVYVSDNLIKDELYRQVEATEDLYRYGKVVWGVVIKSDAALTEPMSEEERDTPFANHRVSCADILFDPSGQARVEDLQAKASQLMDAIGTVNQPSIATPDVAFYQLHCQDDTSRVSNLAYPASIAATNYRITTSWIWRRHLPNGMLSNSTVPIIIHTNAYQNKAEQGEIMVLPSQLWDKAYYHYWLSLAYEQFGQDYDLLPYIHWQQKYAQDSTDAATQKRLWPKFKPNRAPNRAPSREQSSAIGLMLDKLENPMPATAKQQGSLQQATIQQATIQQTTGQKLADAKPTLQPSTESTPQTAQTPKPSPSSLSNELTQQLMNDKLRLQTQLSTKDTAKDKKLLLIAIGGVLVLIIMVILVKLMR</sequence>
<feature type="compositionally biased region" description="Polar residues" evidence="1">
    <location>
        <begin position="878"/>
        <end position="901"/>
    </location>
</feature>
<dbReference type="AlphaFoldDB" id="A0AA91FMB9"/>
<evidence type="ECO:0000313" key="3">
    <source>
        <dbReference type="EMBL" id="OBX61930.1"/>
    </source>
</evidence>
<accession>A0AA91FMB9</accession>